<dbReference type="AlphaFoldDB" id="A0A5C6G0Q2"/>
<comment type="caution">
    <text evidence="2">The sequence shown here is derived from an EMBL/GenBank/DDBJ whole genome shotgun (WGS) entry which is preliminary data.</text>
</comment>
<dbReference type="Proteomes" id="UP000316476">
    <property type="component" value="Unassembled WGS sequence"/>
</dbReference>
<sequence length="134" mass="14457">MEERDFEKGSSSDRALPSPRLDPPGGRVKRQSHSTPYHFTLSPRGRAGIEGRDSGEGSSSDRALPSLRLDPRGGRVKRQLRSAPYHFTLSPRGRVGIEERDSGEGSSATVNLVNTRRLHNATFAGAIGDFGSAA</sequence>
<protein>
    <submittedName>
        <fullName evidence="2">Uncharacterized protein</fullName>
    </submittedName>
</protein>
<dbReference type="EMBL" id="SJPZ01000001">
    <property type="protein sequence ID" value="TWU67465.1"/>
    <property type="molecule type" value="Genomic_DNA"/>
</dbReference>
<organism evidence="2 3">
    <name type="scientific">Crateriforma conspicua</name>
    <dbReference type="NCBI Taxonomy" id="2527996"/>
    <lineage>
        <taxon>Bacteria</taxon>
        <taxon>Pseudomonadati</taxon>
        <taxon>Planctomycetota</taxon>
        <taxon>Planctomycetia</taxon>
        <taxon>Planctomycetales</taxon>
        <taxon>Planctomycetaceae</taxon>
        <taxon>Crateriforma</taxon>
    </lineage>
</organism>
<reference evidence="2 3" key="1">
    <citation type="submission" date="2019-02" db="EMBL/GenBank/DDBJ databases">
        <title>Deep-cultivation of Planctomycetes and their phenomic and genomic characterization uncovers novel biology.</title>
        <authorList>
            <person name="Wiegand S."/>
            <person name="Jogler M."/>
            <person name="Boedeker C."/>
            <person name="Pinto D."/>
            <person name="Vollmers J."/>
            <person name="Rivas-Marin E."/>
            <person name="Kohn T."/>
            <person name="Peeters S.H."/>
            <person name="Heuer A."/>
            <person name="Rast P."/>
            <person name="Oberbeckmann S."/>
            <person name="Bunk B."/>
            <person name="Jeske O."/>
            <person name="Meyerdierks A."/>
            <person name="Storesund J.E."/>
            <person name="Kallscheuer N."/>
            <person name="Luecker S."/>
            <person name="Lage O.M."/>
            <person name="Pohl T."/>
            <person name="Merkel B.J."/>
            <person name="Hornburger P."/>
            <person name="Mueller R.-W."/>
            <person name="Bruemmer F."/>
            <person name="Labrenz M."/>
            <person name="Spormann A.M."/>
            <person name="Op Den Camp H."/>
            <person name="Overmann J."/>
            <person name="Amann R."/>
            <person name="Jetten M.S.M."/>
            <person name="Mascher T."/>
            <person name="Medema M.H."/>
            <person name="Devos D.P."/>
            <person name="Kaster A.-K."/>
            <person name="Ovreas L."/>
            <person name="Rohde M."/>
            <person name="Galperin M.Y."/>
            <person name="Jogler C."/>
        </authorList>
    </citation>
    <scope>NUCLEOTIDE SEQUENCE [LARGE SCALE GENOMIC DNA]</scope>
    <source>
        <strain evidence="2 3">V7</strain>
    </source>
</reference>
<evidence type="ECO:0000313" key="2">
    <source>
        <dbReference type="EMBL" id="TWU67465.1"/>
    </source>
</evidence>
<evidence type="ECO:0000313" key="3">
    <source>
        <dbReference type="Proteomes" id="UP000316476"/>
    </source>
</evidence>
<feature type="region of interest" description="Disordered" evidence="1">
    <location>
        <begin position="1"/>
        <end position="81"/>
    </location>
</feature>
<accession>A0A5C6G0Q2</accession>
<name>A0A5C6G0Q2_9PLAN</name>
<feature type="compositionally biased region" description="Basic and acidic residues" evidence="1">
    <location>
        <begin position="1"/>
        <end position="11"/>
    </location>
</feature>
<proteinExistence type="predicted"/>
<evidence type="ECO:0000256" key="1">
    <source>
        <dbReference type="SAM" id="MobiDB-lite"/>
    </source>
</evidence>
<gene>
    <name evidence="2" type="ORF">V7x_30390</name>
</gene>